<dbReference type="InterPro" id="IPR056884">
    <property type="entry name" value="NPHP3-like_N"/>
</dbReference>
<dbReference type="Proteomes" id="UP000738349">
    <property type="component" value="Unassembled WGS sequence"/>
</dbReference>
<accession>A0A9P9FFD9</accession>
<protein>
    <recommendedName>
        <fullName evidence="8">NACHT domain-containing protein</fullName>
    </recommendedName>
</protein>
<dbReference type="SUPFAM" id="SSF52540">
    <property type="entry name" value="P-loop containing nucleoside triphosphate hydrolases"/>
    <property type="match status" value="1"/>
</dbReference>
<keyword evidence="2" id="KW-0040">ANK repeat</keyword>
<evidence type="ECO:0000259" key="4">
    <source>
        <dbReference type="Pfam" id="PF24809"/>
    </source>
</evidence>
<proteinExistence type="predicted"/>
<dbReference type="InterPro" id="IPR027417">
    <property type="entry name" value="P-loop_NTPase"/>
</dbReference>
<keyword evidence="7" id="KW-1185">Reference proteome</keyword>
<dbReference type="InterPro" id="IPR036770">
    <property type="entry name" value="Ankyrin_rpt-contain_sf"/>
</dbReference>
<comment type="caution">
    <text evidence="6">The sequence shown here is derived from an EMBL/GenBank/DDBJ whole genome shotgun (WGS) entry which is preliminary data.</text>
</comment>
<dbReference type="PANTHER" id="PTHR10039:SF15">
    <property type="entry name" value="NACHT DOMAIN-CONTAINING PROTEIN"/>
    <property type="match status" value="1"/>
</dbReference>
<evidence type="ECO:0000313" key="6">
    <source>
        <dbReference type="EMBL" id="KAH7160654.1"/>
    </source>
</evidence>
<gene>
    <name evidence="6" type="ORF">EDB81DRAFT_782712</name>
</gene>
<feature type="domain" description="DUF7708" evidence="4">
    <location>
        <begin position="130"/>
        <end position="235"/>
    </location>
</feature>
<organism evidence="6 7">
    <name type="scientific">Dactylonectria macrodidyma</name>
    <dbReference type="NCBI Taxonomy" id="307937"/>
    <lineage>
        <taxon>Eukaryota</taxon>
        <taxon>Fungi</taxon>
        <taxon>Dikarya</taxon>
        <taxon>Ascomycota</taxon>
        <taxon>Pezizomycotina</taxon>
        <taxon>Sordariomycetes</taxon>
        <taxon>Hypocreomycetidae</taxon>
        <taxon>Hypocreales</taxon>
        <taxon>Nectriaceae</taxon>
        <taxon>Dactylonectria</taxon>
    </lineage>
</organism>
<dbReference type="Gene3D" id="3.40.50.300">
    <property type="entry name" value="P-loop containing nucleotide triphosphate hydrolases"/>
    <property type="match status" value="1"/>
</dbReference>
<dbReference type="InterPro" id="IPR002110">
    <property type="entry name" value="Ankyrin_rpt"/>
</dbReference>
<evidence type="ECO:0008006" key="8">
    <source>
        <dbReference type="Google" id="ProtNLM"/>
    </source>
</evidence>
<feature type="repeat" description="ANK" evidence="2">
    <location>
        <begin position="1121"/>
        <end position="1153"/>
    </location>
</feature>
<dbReference type="EMBL" id="JAGMUV010000004">
    <property type="protein sequence ID" value="KAH7160654.1"/>
    <property type="molecule type" value="Genomic_DNA"/>
</dbReference>
<reference evidence="6" key="1">
    <citation type="journal article" date="2021" name="Nat. Commun.">
        <title>Genetic determinants of endophytism in the Arabidopsis root mycobiome.</title>
        <authorList>
            <person name="Mesny F."/>
            <person name="Miyauchi S."/>
            <person name="Thiergart T."/>
            <person name="Pickel B."/>
            <person name="Atanasova L."/>
            <person name="Karlsson M."/>
            <person name="Huettel B."/>
            <person name="Barry K.W."/>
            <person name="Haridas S."/>
            <person name="Chen C."/>
            <person name="Bauer D."/>
            <person name="Andreopoulos W."/>
            <person name="Pangilinan J."/>
            <person name="LaButti K."/>
            <person name="Riley R."/>
            <person name="Lipzen A."/>
            <person name="Clum A."/>
            <person name="Drula E."/>
            <person name="Henrissat B."/>
            <person name="Kohler A."/>
            <person name="Grigoriev I.V."/>
            <person name="Martin F.M."/>
            <person name="Hacquard S."/>
        </authorList>
    </citation>
    <scope>NUCLEOTIDE SEQUENCE</scope>
    <source>
        <strain evidence="6">MPI-CAGE-AT-0147</strain>
    </source>
</reference>
<dbReference type="Pfam" id="PF24883">
    <property type="entry name" value="NPHP3_N"/>
    <property type="match status" value="1"/>
</dbReference>
<name>A0A9P9FFD9_9HYPO</name>
<feature type="compositionally biased region" description="Pro residues" evidence="3">
    <location>
        <begin position="29"/>
        <end position="45"/>
    </location>
</feature>
<dbReference type="Pfam" id="PF24809">
    <property type="entry name" value="DUF7708"/>
    <property type="match status" value="1"/>
</dbReference>
<feature type="repeat" description="ANK" evidence="2">
    <location>
        <begin position="1087"/>
        <end position="1119"/>
    </location>
</feature>
<feature type="region of interest" description="Disordered" evidence="3">
    <location>
        <begin position="1"/>
        <end position="63"/>
    </location>
</feature>
<dbReference type="Pfam" id="PF12796">
    <property type="entry name" value="Ank_2"/>
    <property type="match status" value="2"/>
</dbReference>
<dbReference type="SMART" id="SM00248">
    <property type="entry name" value="ANK"/>
    <property type="match status" value="8"/>
</dbReference>
<dbReference type="OrthoDB" id="7464126at2759"/>
<dbReference type="Gene3D" id="1.25.40.20">
    <property type="entry name" value="Ankyrin repeat-containing domain"/>
    <property type="match status" value="2"/>
</dbReference>
<evidence type="ECO:0000313" key="7">
    <source>
        <dbReference type="Proteomes" id="UP000738349"/>
    </source>
</evidence>
<sequence length="1171" mass="129774">MSSTFSLSAWRQRRKEKRSNKSKDAPAVTPAPSPQPTDATPPPSISPKCEDGQSNGQPTLSKPYADSYELWAEATKSLTESERQSVDLVMCHLDRGPSNRKGLVVDVQEKIDNAFKGQQQDSTTRRIIEKSVSLLSDFASVGDVAVSFDPVHAALPWAAVRSVLVLLIAHSELRDQLLTGMAQVASLLVQCDTYHQLYMAPDPTLRPPEATLDKMRTSIVQCYAKTQIFLAFAVQLQQSKMKIDAAFKLDAARGHVNALSESQGRLQRAGDDYEKHCQLLNRENVQELLKLMTEFPRTIQDQVQLVLEQISAEEQLRILEWVSPIPHGKHHMIVREARTSGTCEWLLDHEKFTEWEDSPSSMIMWLQGSPGAGKTFLTSKIIDHTQARLEKTPNQEGFAYFYCNRNEEERRRPLSVLRSYVRQLSTTIQNPRHMRKQLQQFCSEARLKGSDLGLEVCKDQLLESVNLYSQTTIVLDALDECDPASRWQLVGMIQDLISKSERPLKVFISSRSEDDIKRHFASRPTVEIQATDNQGDIEKFVNAEIDRPRQWGPISPSLRRDIVETLFQRSQGMFQWAYLQIKQVLELPTEEDIRNRLGKLPTGLKDAYDEIYAKVSVHKHAKDIVDRACVWVMTAVVPLKSVELLSAIRVDFDQDTLNLASEITESSLLAICSNFLVFDSLRKVWRFSHLSVVEYFEDNHYSLQRALCGSAKVCLRLLLEVYKDAASESEDETSDLEYISDFGFHWGPDETSSEPLDLLDPSHTFQSYLRVYWIDHVKAYEEKLVETAQAADSSLTSLLQSFLGAPHNSSIQYRAWKRQVQRGGWPRPSSDYFQDVRPRDITPASAAVLTMCRFSFYTVLQDWWDNAEITVSQINRKGDSLLGLAALAGCKPICEALIRRGTQLNLLFSGGDYGSALAAASYKGNKEIVELLIQNGAEVNLLLSRGYYGSALAAASWNGQKNAVQLLIENGAEANLQLPGGLYGSALSAASTSPSRVAGILELLIENGAEVNLPLQNAAYESALASACGASNIETAKILIDNGADINLALNGDYGSALGLVSRWGDVELPNLLISNGANVNLLFNGNYGSALAVASRYSQSEMVKFLIDNGANVNLLLNGTYGSALAAASSAGEREVVEVLIDNGADINLVSSGGYGSALAAAAIHGWKEC</sequence>
<dbReference type="AlphaFoldDB" id="A0A9P9FFD9"/>
<dbReference type="PROSITE" id="PS50088">
    <property type="entry name" value="ANK_REPEAT"/>
    <property type="match status" value="3"/>
</dbReference>
<evidence type="ECO:0000259" key="5">
    <source>
        <dbReference type="Pfam" id="PF24883"/>
    </source>
</evidence>
<evidence type="ECO:0000256" key="1">
    <source>
        <dbReference type="ARBA" id="ARBA00022737"/>
    </source>
</evidence>
<dbReference type="InterPro" id="IPR056125">
    <property type="entry name" value="DUF7708"/>
</dbReference>
<evidence type="ECO:0000256" key="3">
    <source>
        <dbReference type="SAM" id="MobiDB-lite"/>
    </source>
</evidence>
<dbReference type="SUPFAM" id="SSF48403">
    <property type="entry name" value="Ankyrin repeat"/>
    <property type="match status" value="1"/>
</dbReference>
<feature type="domain" description="Nephrocystin 3-like N-terminal" evidence="5">
    <location>
        <begin position="341"/>
        <end position="511"/>
    </location>
</feature>
<dbReference type="PROSITE" id="PS50297">
    <property type="entry name" value="ANK_REP_REGION"/>
    <property type="match status" value="3"/>
</dbReference>
<keyword evidence="1" id="KW-0677">Repeat</keyword>
<dbReference type="PANTHER" id="PTHR10039">
    <property type="entry name" value="AMELOGENIN"/>
    <property type="match status" value="1"/>
</dbReference>
<feature type="repeat" description="ANK" evidence="2">
    <location>
        <begin position="912"/>
        <end position="944"/>
    </location>
</feature>
<evidence type="ECO:0000256" key="2">
    <source>
        <dbReference type="PROSITE-ProRule" id="PRU00023"/>
    </source>
</evidence>